<organism evidence="1 2">
    <name type="scientific">Pedobacter cryoconitis</name>
    <dbReference type="NCBI Taxonomy" id="188932"/>
    <lineage>
        <taxon>Bacteria</taxon>
        <taxon>Pseudomonadati</taxon>
        <taxon>Bacteroidota</taxon>
        <taxon>Sphingobacteriia</taxon>
        <taxon>Sphingobacteriales</taxon>
        <taxon>Sphingobacteriaceae</taxon>
        <taxon>Pedobacter</taxon>
    </lineage>
</organism>
<reference evidence="1 2" key="1">
    <citation type="submission" date="2016-03" db="EMBL/GenBank/DDBJ databases">
        <title>Complete genome sequence of Pedobacter cryoconitis PAMC 27485.</title>
        <authorList>
            <person name="Lee J."/>
            <person name="Kim O.-S."/>
        </authorList>
    </citation>
    <scope>NUCLEOTIDE SEQUENCE [LARGE SCALE GENOMIC DNA]</scope>
    <source>
        <strain evidence="1 2">PAMC 27485</strain>
    </source>
</reference>
<name>A0A127VES5_9SPHI</name>
<gene>
    <name evidence="1" type="ORF">AY601_2951</name>
</gene>
<dbReference type="EMBL" id="CP014504">
    <property type="protein sequence ID" value="AMP99825.1"/>
    <property type="molecule type" value="Genomic_DNA"/>
</dbReference>
<dbReference type="Proteomes" id="UP000071561">
    <property type="component" value="Chromosome"/>
</dbReference>
<dbReference type="PATRIC" id="fig|188932.3.peg.3080"/>
<dbReference type="AlphaFoldDB" id="A0A127VES5"/>
<protein>
    <submittedName>
        <fullName evidence="1">Uncharacterized protein</fullName>
    </submittedName>
</protein>
<dbReference type="OrthoDB" id="954439at2"/>
<proteinExistence type="predicted"/>
<evidence type="ECO:0000313" key="2">
    <source>
        <dbReference type="Proteomes" id="UP000071561"/>
    </source>
</evidence>
<keyword evidence="2" id="KW-1185">Reference proteome</keyword>
<dbReference type="KEGG" id="pcm:AY601_2951"/>
<accession>A0A127VES5</accession>
<evidence type="ECO:0000313" key="1">
    <source>
        <dbReference type="EMBL" id="AMP99825.1"/>
    </source>
</evidence>
<sequence length="81" mass="9511">MSGAESANISLYDFDLPNDIDRLKRISKVVNSKKDPRFKKLIRSMIKAGAPEYSKLALWVSYLKEKNYQVNIKELKELYYH</sequence>
<dbReference type="RefSeq" id="WP_068402333.1">
    <property type="nucleotide sequence ID" value="NZ_CP014504.1"/>
</dbReference>